<dbReference type="EMBL" id="FOIZ01000001">
    <property type="protein sequence ID" value="SEW18140.1"/>
    <property type="molecule type" value="Genomic_DNA"/>
</dbReference>
<dbReference type="PROSITE" id="PS50949">
    <property type="entry name" value="HTH_GNTR"/>
    <property type="match status" value="1"/>
</dbReference>
<evidence type="ECO:0000256" key="3">
    <source>
        <dbReference type="ARBA" id="ARBA00023163"/>
    </source>
</evidence>
<dbReference type="InterPro" id="IPR011663">
    <property type="entry name" value="UTRA"/>
</dbReference>
<dbReference type="AlphaFoldDB" id="A0A1I0PUL0"/>
<dbReference type="SMART" id="SM00866">
    <property type="entry name" value="UTRA"/>
    <property type="match status" value="1"/>
</dbReference>
<evidence type="ECO:0000313" key="6">
    <source>
        <dbReference type="Proteomes" id="UP000199167"/>
    </source>
</evidence>
<dbReference type="RefSeq" id="WP_089992107.1">
    <property type="nucleotide sequence ID" value="NZ_FOIZ01000001.1"/>
</dbReference>
<evidence type="ECO:0000259" key="4">
    <source>
        <dbReference type="PROSITE" id="PS50949"/>
    </source>
</evidence>
<dbReference type="InterPro" id="IPR028978">
    <property type="entry name" value="Chorismate_lyase_/UTRA_dom_sf"/>
</dbReference>
<dbReference type="GO" id="GO:0003677">
    <property type="term" value="F:DNA binding"/>
    <property type="evidence" value="ECO:0007669"/>
    <property type="project" value="UniProtKB-KW"/>
</dbReference>
<dbReference type="InterPro" id="IPR036388">
    <property type="entry name" value="WH-like_DNA-bd_sf"/>
</dbReference>
<dbReference type="InterPro" id="IPR036390">
    <property type="entry name" value="WH_DNA-bd_sf"/>
</dbReference>
<evidence type="ECO:0000256" key="1">
    <source>
        <dbReference type="ARBA" id="ARBA00023015"/>
    </source>
</evidence>
<dbReference type="PANTHER" id="PTHR44846">
    <property type="entry name" value="MANNOSYL-D-GLYCERATE TRANSPORT/METABOLISM SYSTEM REPRESSOR MNGR-RELATED"/>
    <property type="match status" value="1"/>
</dbReference>
<keyword evidence="3" id="KW-0804">Transcription</keyword>
<dbReference type="InterPro" id="IPR000524">
    <property type="entry name" value="Tscrpt_reg_HTH_GntR"/>
</dbReference>
<accession>A0A1I0PUL0</accession>
<dbReference type="GO" id="GO:0003700">
    <property type="term" value="F:DNA-binding transcription factor activity"/>
    <property type="evidence" value="ECO:0007669"/>
    <property type="project" value="InterPro"/>
</dbReference>
<evidence type="ECO:0000313" key="5">
    <source>
        <dbReference type="EMBL" id="SEW18140.1"/>
    </source>
</evidence>
<keyword evidence="2" id="KW-0238">DNA-binding</keyword>
<dbReference type="GO" id="GO:0045892">
    <property type="term" value="P:negative regulation of DNA-templated transcription"/>
    <property type="evidence" value="ECO:0007669"/>
    <property type="project" value="TreeGrafter"/>
</dbReference>
<gene>
    <name evidence="5" type="ORF">SAMN04488515_1442</name>
</gene>
<dbReference type="SUPFAM" id="SSF46785">
    <property type="entry name" value="Winged helix' DNA-binding domain"/>
    <property type="match status" value="1"/>
</dbReference>
<dbReference type="STRING" id="364200.SAMN04488515_1442"/>
<dbReference type="PANTHER" id="PTHR44846:SF1">
    <property type="entry name" value="MANNOSYL-D-GLYCERATE TRANSPORT_METABOLISM SYSTEM REPRESSOR MNGR-RELATED"/>
    <property type="match status" value="1"/>
</dbReference>
<dbReference type="OrthoDB" id="9794015at2"/>
<reference evidence="5 6" key="1">
    <citation type="submission" date="2016-10" db="EMBL/GenBank/DDBJ databases">
        <authorList>
            <person name="de Groot N.N."/>
        </authorList>
    </citation>
    <scope>NUCLEOTIDE SEQUENCE [LARGE SCALE GENOMIC DNA]</scope>
    <source>
        <strain evidence="5 6">DSM 17925</strain>
    </source>
</reference>
<dbReference type="Gene3D" id="1.10.10.10">
    <property type="entry name" value="Winged helix-like DNA-binding domain superfamily/Winged helix DNA-binding domain"/>
    <property type="match status" value="1"/>
</dbReference>
<sequence>MSESQPLPKYIQISERLIREIAAGHFADGARLPPERELAADLGIAVGTLRKSLGDLETKGLLERVQGSGNYVRHKPEVDSVYAFFRLERFAGGGLPTAEVLSVERLPKPNAPDFGPSAEGHRIRRLRRLDADVVALEEIWLDGGLRNVITKADLSDSLYLYYREKLGVVIASVVDRIGVAETPDWADGRFGQTAGASVGYIERIGRTSAGDAVEYSRTWFDMDKARYVSRMGKG</sequence>
<dbReference type="SUPFAM" id="SSF64288">
    <property type="entry name" value="Chorismate lyase-like"/>
    <property type="match status" value="1"/>
</dbReference>
<dbReference type="InterPro" id="IPR050679">
    <property type="entry name" value="Bact_HTH_transcr_reg"/>
</dbReference>
<dbReference type="CDD" id="cd07377">
    <property type="entry name" value="WHTH_GntR"/>
    <property type="match status" value="1"/>
</dbReference>
<dbReference type="SMART" id="SM00345">
    <property type="entry name" value="HTH_GNTR"/>
    <property type="match status" value="1"/>
</dbReference>
<protein>
    <submittedName>
        <fullName evidence="5">Transcriptional regulator, GntR family</fullName>
    </submittedName>
</protein>
<dbReference type="Pfam" id="PF00392">
    <property type="entry name" value="GntR"/>
    <property type="match status" value="1"/>
</dbReference>
<evidence type="ECO:0000256" key="2">
    <source>
        <dbReference type="ARBA" id="ARBA00023125"/>
    </source>
</evidence>
<proteinExistence type="predicted"/>
<dbReference type="Proteomes" id="UP000199167">
    <property type="component" value="Unassembled WGS sequence"/>
</dbReference>
<name>A0A1I0PUL0_9RHOB</name>
<organism evidence="5 6">
    <name type="scientific">Cognatiyoonia koreensis</name>
    <dbReference type="NCBI Taxonomy" id="364200"/>
    <lineage>
        <taxon>Bacteria</taxon>
        <taxon>Pseudomonadati</taxon>
        <taxon>Pseudomonadota</taxon>
        <taxon>Alphaproteobacteria</taxon>
        <taxon>Rhodobacterales</taxon>
        <taxon>Paracoccaceae</taxon>
        <taxon>Cognatiyoonia</taxon>
    </lineage>
</organism>
<dbReference type="Pfam" id="PF07702">
    <property type="entry name" value="UTRA"/>
    <property type="match status" value="1"/>
</dbReference>
<keyword evidence="6" id="KW-1185">Reference proteome</keyword>
<dbReference type="Gene3D" id="3.40.1410.10">
    <property type="entry name" value="Chorismate lyase-like"/>
    <property type="match status" value="1"/>
</dbReference>
<feature type="domain" description="HTH gntR-type" evidence="4">
    <location>
        <begin position="7"/>
        <end position="75"/>
    </location>
</feature>
<keyword evidence="1" id="KW-0805">Transcription regulation</keyword>